<sequence>MQHNVADYFSSKVYGNFVQQTPGRTPQPYAQQPFSPQFFSPNTPHAELINARLPPRPANVSTSDIRPSPLHRTASRSMIDLSASRKSTRDLTRMRTRDTIRSNVPSISRRTSMSSQHPESVESDDTTDAMIGRLMRRQTSMPTFHPSTDPPPYPSFGPRASKERSSDQIREGEGNERLPEYTNSLYLAAIMPCKMEFSAPGVQAKDRKWRRLLCELEGTAFRLYKCPPGASGAGIIGEWWEKKVGVGDVTAGHYAPVKKDKGKELSGKLEMEEARPRSSSSAMLPPPPIGERRRSESQSSILSSATSSRTSSRAKRASGASFLTPWRAGGSSSRPQSRGSELSPVAEPSVAEPSRPSLTLTTTSSRTETSGRNTPVPRSSSRMSFMPTPRALWRHGETPKPAPRDLIRSYTLQSAESGLGNDYLKRKNVIRVRLEGEQFLLQAHDVPAVVEWIEVRSSHPSKYASLY</sequence>
<protein>
    <submittedName>
        <fullName evidence="1">Uncharacterized protein</fullName>
    </submittedName>
</protein>
<accession>A0ACB8AG32</accession>
<evidence type="ECO:0000313" key="1">
    <source>
        <dbReference type="EMBL" id="KAH7912202.1"/>
    </source>
</evidence>
<reference evidence="1" key="1">
    <citation type="journal article" date="2021" name="New Phytol.">
        <title>Evolutionary innovations through gain and loss of genes in the ectomycorrhizal Boletales.</title>
        <authorList>
            <person name="Wu G."/>
            <person name="Miyauchi S."/>
            <person name="Morin E."/>
            <person name="Kuo A."/>
            <person name="Drula E."/>
            <person name="Varga T."/>
            <person name="Kohler A."/>
            <person name="Feng B."/>
            <person name="Cao Y."/>
            <person name="Lipzen A."/>
            <person name="Daum C."/>
            <person name="Hundley H."/>
            <person name="Pangilinan J."/>
            <person name="Johnson J."/>
            <person name="Barry K."/>
            <person name="LaButti K."/>
            <person name="Ng V."/>
            <person name="Ahrendt S."/>
            <person name="Min B."/>
            <person name="Choi I.G."/>
            <person name="Park H."/>
            <person name="Plett J.M."/>
            <person name="Magnuson J."/>
            <person name="Spatafora J.W."/>
            <person name="Nagy L.G."/>
            <person name="Henrissat B."/>
            <person name="Grigoriev I.V."/>
            <person name="Yang Z.L."/>
            <person name="Xu J."/>
            <person name="Martin F.M."/>
        </authorList>
    </citation>
    <scope>NUCLEOTIDE SEQUENCE</scope>
    <source>
        <strain evidence="1">ATCC 28755</strain>
    </source>
</reference>
<evidence type="ECO:0000313" key="2">
    <source>
        <dbReference type="Proteomes" id="UP000790377"/>
    </source>
</evidence>
<keyword evidence="2" id="KW-1185">Reference proteome</keyword>
<dbReference type="Proteomes" id="UP000790377">
    <property type="component" value="Unassembled WGS sequence"/>
</dbReference>
<dbReference type="EMBL" id="MU267657">
    <property type="protein sequence ID" value="KAH7912202.1"/>
    <property type="molecule type" value="Genomic_DNA"/>
</dbReference>
<name>A0ACB8AG32_9AGAM</name>
<comment type="caution">
    <text evidence="1">The sequence shown here is derived from an EMBL/GenBank/DDBJ whole genome shotgun (WGS) entry which is preliminary data.</text>
</comment>
<gene>
    <name evidence="1" type="ORF">BJ138DRAFT_820924</name>
</gene>
<organism evidence="1 2">
    <name type="scientific">Hygrophoropsis aurantiaca</name>
    <dbReference type="NCBI Taxonomy" id="72124"/>
    <lineage>
        <taxon>Eukaryota</taxon>
        <taxon>Fungi</taxon>
        <taxon>Dikarya</taxon>
        <taxon>Basidiomycota</taxon>
        <taxon>Agaricomycotina</taxon>
        <taxon>Agaricomycetes</taxon>
        <taxon>Agaricomycetidae</taxon>
        <taxon>Boletales</taxon>
        <taxon>Coniophorineae</taxon>
        <taxon>Hygrophoropsidaceae</taxon>
        <taxon>Hygrophoropsis</taxon>
    </lineage>
</organism>
<proteinExistence type="predicted"/>